<keyword evidence="1" id="KW-0547">Nucleotide-binding</keyword>
<dbReference type="SMART" id="SM00065">
    <property type="entry name" value="GAF"/>
    <property type="match status" value="2"/>
</dbReference>
<feature type="domain" description="Sigma-54 factor interaction" evidence="6">
    <location>
        <begin position="384"/>
        <end position="613"/>
    </location>
</feature>
<name>A0A225E590_9BACT</name>
<dbReference type="InterPro" id="IPR058031">
    <property type="entry name" value="AAA_lid_NorR"/>
</dbReference>
<dbReference type="InterPro" id="IPR003018">
    <property type="entry name" value="GAF"/>
</dbReference>
<dbReference type="SUPFAM" id="SSF46689">
    <property type="entry name" value="Homeodomain-like"/>
    <property type="match status" value="1"/>
</dbReference>
<dbReference type="InterPro" id="IPR027417">
    <property type="entry name" value="P-loop_NTPase"/>
</dbReference>
<gene>
    <name evidence="7" type="ORF">FRUB_03186</name>
</gene>
<dbReference type="InterPro" id="IPR003593">
    <property type="entry name" value="AAA+_ATPase"/>
</dbReference>
<evidence type="ECO:0000256" key="1">
    <source>
        <dbReference type="ARBA" id="ARBA00022741"/>
    </source>
</evidence>
<reference evidence="8" key="1">
    <citation type="submission" date="2017-06" db="EMBL/GenBank/DDBJ databases">
        <title>Genome analysis of Fimbriiglobus ruber SP5, the first member of the order Planctomycetales with confirmed chitinolytic capability.</title>
        <authorList>
            <person name="Ravin N.V."/>
            <person name="Rakitin A.L."/>
            <person name="Ivanova A.A."/>
            <person name="Beletsky A.V."/>
            <person name="Kulichevskaya I.S."/>
            <person name="Mardanov A.V."/>
            <person name="Dedysh S.N."/>
        </authorList>
    </citation>
    <scope>NUCLEOTIDE SEQUENCE [LARGE SCALE GENOMIC DNA]</scope>
    <source>
        <strain evidence="8">SP5</strain>
    </source>
</reference>
<protein>
    <submittedName>
        <fullName evidence="7">Formate hydrogenlyase transcriptional activator</fullName>
    </submittedName>
</protein>
<dbReference type="PROSITE" id="PS00676">
    <property type="entry name" value="SIGMA54_INTERACT_2"/>
    <property type="match status" value="1"/>
</dbReference>
<organism evidence="7 8">
    <name type="scientific">Fimbriiglobus ruber</name>
    <dbReference type="NCBI Taxonomy" id="1908690"/>
    <lineage>
        <taxon>Bacteria</taxon>
        <taxon>Pseudomonadati</taxon>
        <taxon>Planctomycetota</taxon>
        <taxon>Planctomycetia</taxon>
        <taxon>Gemmatales</taxon>
        <taxon>Gemmataceae</taxon>
        <taxon>Fimbriiglobus</taxon>
    </lineage>
</organism>
<comment type="caution">
    <text evidence="7">The sequence shown here is derived from an EMBL/GenBank/DDBJ whole genome shotgun (WGS) entry which is preliminary data.</text>
</comment>
<keyword evidence="8" id="KW-1185">Reference proteome</keyword>
<dbReference type="SMART" id="SM00382">
    <property type="entry name" value="AAA"/>
    <property type="match status" value="1"/>
</dbReference>
<dbReference type="PROSITE" id="PS50045">
    <property type="entry name" value="SIGMA54_INTERACT_4"/>
    <property type="match status" value="1"/>
</dbReference>
<dbReference type="GO" id="GO:0006355">
    <property type="term" value="P:regulation of DNA-templated transcription"/>
    <property type="evidence" value="ECO:0007669"/>
    <property type="project" value="InterPro"/>
</dbReference>
<keyword evidence="4" id="KW-0238">DNA-binding</keyword>
<dbReference type="SUPFAM" id="SSF55781">
    <property type="entry name" value="GAF domain-like"/>
    <property type="match status" value="2"/>
</dbReference>
<dbReference type="RefSeq" id="WP_088254405.1">
    <property type="nucleotide sequence ID" value="NZ_NIDE01000004.1"/>
</dbReference>
<dbReference type="Pfam" id="PF00158">
    <property type="entry name" value="Sigma54_activat"/>
    <property type="match status" value="1"/>
</dbReference>
<dbReference type="EMBL" id="NIDE01000004">
    <property type="protein sequence ID" value="OWK43587.1"/>
    <property type="molecule type" value="Genomic_DNA"/>
</dbReference>
<sequence>MSPHDVPTNLGPIQALLGVAESVTADGDPATLLQSVATRLRSAVPFDFLGVLIHDPAAGLMRLTLFVSADPGRVHPCPDTTPLDSPGGLVWQTQEPMLISDLRSETRFPAMQPIWERFGMQSAYYVPLTTARRKLGTIFFAREDAHTHESDELELLRFAARQAAVAIDNALVAADVARLQDELRAERDRLQLLLDVTTAVVAHLDLRGLFRAIASVLRRVVPVEYASLALHDPVRNGWDLHALDFPTGKGGYLRESLHVPFAGAPASLAFTARAPVALTRDELQAMSDHAPVARALVAEGIRHWCCVPILSRDRVLGTVNVGRIADQPFTPVEREWLDRVSGPVGLAVENALAFRQIEELKNKLAAEKHYLEDEIRTEHGFAEIVGASPGLGEVLKQVEVVAPVDTAVLILGETGTGKELVARAIHRLSKRAGRTFVKLNCAAIPTGLLESELFGHEKGAFTGAVARKVGRFELADGGTLFLDEVGDVQPDLQPKLLRVLQEQEFERLGGTRTLRTDVRVIAATNRDLGKMVASGQFRADLFYRLNVFPVRLPALRERLEDIPLLVRYFVAESARKLNRPVRTIPDAAIEKMVKYPWPGNVRELQNFIERCVLLSPGTELRVPANELPDIPPPATSGGVQTLVEAEREHIRAALAAAKGKVGGPGGAAARLGMKRTTLQSKMKKLGVTLDDPPGDNE</sequence>
<evidence type="ECO:0000256" key="5">
    <source>
        <dbReference type="ARBA" id="ARBA00023163"/>
    </source>
</evidence>
<dbReference type="OrthoDB" id="9807827at2"/>
<dbReference type="Pfam" id="PF25601">
    <property type="entry name" value="AAA_lid_14"/>
    <property type="match status" value="1"/>
</dbReference>
<evidence type="ECO:0000256" key="2">
    <source>
        <dbReference type="ARBA" id="ARBA00022840"/>
    </source>
</evidence>
<dbReference type="Pfam" id="PF01590">
    <property type="entry name" value="GAF"/>
    <property type="match status" value="2"/>
</dbReference>
<keyword evidence="7" id="KW-0456">Lyase</keyword>
<dbReference type="SUPFAM" id="SSF52540">
    <property type="entry name" value="P-loop containing nucleoside triphosphate hydrolases"/>
    <property type="match status" value="1"/>
</dbReference>
<dbReference type="PANTHER" id="PTHR32071:SF123">
    <property type="entry name" value="DNA-BINDING TRANSCRIPTIONAL ACTIVATOR HYFR-RELATED"/>
    <property type="match status" value="1"/>
</dbReference>
<evidence type="ECO:0000256" key="3">
    <source>
        <dbReference type="ARBA" id="ARBA00023015"/>
    </source>
</evidence>
<dbReference type="Gene3D" id="3.40.50.300">
    <property type="entry name" value="P-loop containing nucleotide triphosphate hydrolases"/>
    <property type="match status" value="1"/>
</dbReference>
<dbReference type="GO" id="GO:0016829">
    <property type="term" value="F:lyase activity"/>
    <property type="evidence" value="ECO:0007669"/>
    <property type="project" value="UniProtKB-KW"/>
</dbReference>
<dbReference type="InterPro" id="IPR002078">
    <property type="entry name" value="Sigma_54_int"/>
</dbReference>
<dbReference type="InterPro" id="IPR009057">
    <property type="entry name" value="Homeodomain-like_sf"/>
</dbReference>
<evidence type="ECO:0000256" key="4">
    <source>
        <dbReference type="ARBA" id="ARBA00023125"/>
    </source>
</evidence>
<dbReference type="AlphaFoldDB" id="A0A225E590"/>
<dbReference type="Pfam" id="PF02954">
    <property type="entry name" value="HTH_8"/>
    <property type="match status" value="1"/>
</dbReference>
<dbReference type="Gene3D" id="1.10.8.60">
    <property type="match status" value="1"/>
</dbReference>
<dbReference type="InterPro" id="IPR029016">
    <property type="entry name" value="GAF-like_dom_sf"/>
</dbReference>
<evidence type="ECO:0000313" key="7">
    <source>
        <dbReference type="EMBL" id="OWK43587.1"/>
    </source>
</evidence>
<dbReference type="PROSITE" id="PS00688">
    <property type="entry name" value="SIGMA54_INTERACT_3"/>
    <property type="match status" value="1"/>
</dbReference>
<evidence type="ECO:0000313" key="8">
    <source>
        <dbReference type="Proteomes" id="UP000214646"/>
    </source>
</evidence>
<dbReference type="InterPro" id="IPR025944">
    <property type="entry name" value="Sigma_54_int_dom_CS"/>
</dbReference>
<dbReference type="CDD" id="cd00009">
    <property type="entry name" value="AAA"/>
    <property type="match status" value="1"/>
</dbReference>
<keyword evidence="3" id="KW-0805">Transcription regulation</keyword>
<dbReference type="GO" id="GO:0043565">
    <property type="term" value="F:sequence-specific DNA binding"/>
    <property type="evidence" value="ECO:0007669"/>
    <property type="project" value="InterPro"/>
</dbReference>
<dbReference type="PROSITE" id="PS00675">
    <property type="entry name" value="SIGMA54_INTERACT_1"/>
    <property type="match status" value="1"/>
</dbReference>
<dbReference type="InterPro" id="IPR025943">
    <property type="entry name" value="Sigma_54_int_dom_ATP-bd_2"/>
</dbReference>
<dbReference type="FunFam" id="3.40.50.300:FF:000006">
    <property type="entry name" value="DNA-binding transcriptional regulator NtrC"/>
    <property type="match status" value="1"/>
</dbReference>
<evidence type="ECO:0000259" key="6">
    <source>
        <dbReference type="PROSITE" id="PS50045"/>
    </source>
</evidence>
<dbReference type="Gene3D" id="3.30.450.40">
    <property type="match status" value="2"/>
</dbReference>
<dbReference type="Proteomes" id="UP000214646">
    <property type="component" value="Unassembled WGS sequence"/>
</dbReference>
<accession>A0A225E590</accession>
<dbReference type="GO" id="GO:0005524">
    <property type="term" value="F:ATP binding"/>
    <property type="evidence" value="ECO:0007669"/>
    <property type="project" value="UniProtKB-KW"/>
</dbReference>
<dbReference type="InterPro" id="IPR025662">
    <property type="entry name" value="Sigma_54_int_dom_ATP-bd_1"/>
</dbReference>
<keyword evidence="5" id="KW-0804">Transcription</keyword>
<proteinExistence type="predicted"/>
<dbReference type="InterPro" id="IPR002197">
    <property type="entry name" value="HTH_Fis"/>
</dbReference>
<dbReference type="PANTHER" id="PTHR32071">
    <property type="entry name" value="TRANSCRIPTIONAL REGULATORY PROTEIN"/>
    <property type="match status" value="1"/>
</dbReference>
<keyword evidence="2" id="KW-0067">ATP-binding</keyword>
<dbReference type="Gene3D" id="1.10.10.60">
    <property type="entry name" value="Homeodomain-like"/>
    <property type="match status" value="1"/>
</dbReference>